<feature type="compositionally biased region" description="Basic residues" evidence="15">
    <location>
        <begin position="2108"/>
        <end position="2119"/>
    </location>
</feature>
<evidence type="ECO:0000256" key="4">
    <source>
        <dbReference type="ARBA" id="ARBA00022553"/>
    </source>
</evidence>
<keyword evidence="11" id="KW-0325">Glycoprotein</keyword>
<comment type="caution">
    <text evidence="19">The sequence shown here is derived from an EMBL/GenBank/DDBJ whole genome shotgun (WGS) entry which is preliminary data.</text>
</comment>
<evidence type="ECO:0000256" key="5">
    <source>
        <dbReference type="ARBA" id="ARBA00022729"/>
    </source>
</evidence>
<feature type="region of interest" description="Disordered" evidence="15">
    <location>
        <begin position="1993"/>
        <end position="2020"/>
    </location>
</feature>
<dbReference type="FunFam" id="2.10.25.10:FF:000084">
    <property type="entry name" value="Laminin subunit alpha 3"/>
    <property type="match status" value="1"/>
</dbReference>
<keyword evidence="2" id="KW-0964">Secreted</keyword>
<dbReference type="Pfam" id="PF00053">
    <property type="entry name" value="EGF_laminin"/>
    <property type="match status" value="6"/>
</dbReference>
<evidence type="ECO:0000256" key="3">
    <source>
        <dbReference type="ARBA" id="ARBA00022530"/>
    </source>
</evidence>
<accession>A0A8J6GHR0</accession>
<feature type="compositionally biased region" description="Basic and acidic residues" evidence="15">
    <location>
        <begin position="2009"/>
        <end position="2020"/>
    </location>
</feature>
<evidence type="ECO:0000256" key="1">
    <source>
        <dbReference type="ARBA" id="ARBA00004302"/>
    </source>
</evidence>
<dbReference type="PRINTS" id="PR00011">
    <property type="entry name" value="EGFLAMININ"/>
</dbReference>
<dbReference type="EMBL" id="JAATJU010022660">
    <property type="protein sequence ID" value="KAH0509973.1"/>
    <property type="molecule type" value="Genomic_DNA"/>
</dbReference>
<dbReference type="CDD" id="cd00055">
    <property type="entry name" value="EGF_Lam"/>
    <property type="match status" value="7"/>
</dbReference>
<comment type="subcellular location">
    <subcellularLocation>
        <location evidence="1">Secreted</location>
        <location evidence="1">Extracellular space</location>
        <location evidence="1">Extracellular matrix</location>
        <location evidence="1">Basement membrane</location>
    </subcellularLocation>
</comment>
<dbReference type="Gene3D" id="2.60.120.260">
    <property type="entry name" value="Galactose-binding domain-like"/>
    <property type="match status" value="1"/>
</dbReference>
<evidence type="ECO:0000256" key="15">
    <source>
        <dbReference type="SAM" id="MobiDB-lite"/>
    </source>
</evidence>
<feature type="compositionally biased region" description="Basic residues" evidence="15">
    <location>
        <begin position="313"/>
        <end position="339"/>
    </location>
</feature>
<dbReference type="GO" id="GO:0043256">
    <property type="term" value="C:laminin complex"/>
    <property type="evidence" value="ECO:0007669"/>
    <property type="project" value="UniProtKB-ARBA"/>
</dbReference>
<dbReference type="InterPro" id="IPR056863">
    <property type="entry name" value="LMN_ATRN_NET-like_EGF"/>
</dbReference>
<evidence type="ECO:0000256" key="10">
    <source>
        <dbReference type="ARBA" id="ARBA00023157"/>
    </source>
</evidence>
<evidence type="ECO:0000313" key="19">
    <source>
        <dbReference type="EMBL" id="KAH0509973.1"/>
    </source>
</evidence>
<dbReference type="PANTHER" id="PTHR10574">
    <property type="entry name" value="NETRIN/LAMININ-RELATED"/>
    <property type="match status" value="1"/>
</dbReference>
<feature type="region of interest" description="Disordered" evidence="15">
    <location>
        <begin position="281"/>
        <end position="340"/>
    </location>
</feature>
<dbReference type="Gene3D" id="2.170.300.10">
    <property type="entry name" value="Tie2 ligand-binding domain superfamily"/>
    <property type="match status" value="2"/>
</dbReference>
<dbReference type="FunFam" id="2.60.120.260:FF:000010">
    <property type="entry name" value="Laminin subunit beta 1"/>
    <property type="match status" value="1"/>
</dbReference>
<evidence type="ECO:0000259" key="18">
    <source>
        <dbReference type="PROSITE" id="PS51117"/>
    </source>
</evidence>
<feature type="domain" description="Laminin IV type B" evidence="17">
    <location>
        <begin position="897"/>
        <end position="1113"/>
    </location>
</feature>
<gene>
    <name evidence="19" type="ORF">LTLLF_157470</name>
</gene>
<dbReference type="InterPro" id="IPR002049">
    <property type="entry name" value="LE_dom"/>
</dbReference>
<dbReference type="Pfam" id="PF24973">
    <property type="entry name" value="EGF_LMN_ATRN"/>
    <property type="match status" value="1"/>
</dbReference>
<dbReference type="InterPro" id="IPR013015">
    <property type="entry name" value="Laminin_IV_B"/>
</dbReference>
<dbReference type="SMART" id="SM00180">
    <property type="entry name" value="EGF_Lam"/>
    <property type="match status" value="7"/>
</dbReference>
<evidence type="ECO:0000256" key="6">
    <source>
        <dbReference type="ARBA" id="ARBA00022737"/>
    </source>
</evidence>
<dbReference type="FunFam" id="2.10.25.10:FF:000280">
    <property type="entry name" value="Laminin subunit beta 4"/>
    <property type="match status" value="1"/>
</dbReference>
<keyword evidence="4" id="KW-0597">Phosphoprotein</keyword>
<evidence type="ECO:0000256" key="2">
    <source>
        <dbReference type="ARBA" id="ARBA00022525"/>
    </source>
</evidence>
<feature type="compositionally biased region" description="Basic residues" evidence="15">
    <location>
        <begin position="291"/>
        <end position="302"/>
    </location>
</feature>
<evidence type="ECO:0000256" key="11">
    <source>
        <dbReference type="ARBA" id="ARBA00023180"/>
    </source>
</evidence>
<feature type="region of interest" description="Disordered" evidence="15">
    <location>
        <begin position="206"/>
        <end position="253"/>
    </location>
</feature>
<protein>
    <submittedName>
        <fullName evidence="19">Laminin subunit beta-2</fullName>
    </submittedName>
</protein>
<evidence type="ECO:0000259" key="16">
    <source>
        <dbReference type="PROSITE" id="PS50027"/>
    </source>
</evidence>
<feature type="disulfide bond" evidence="13">
    <location>
        <begin position="1460"/>
        <end position="1477"/>
    </location>
</feature>
<feature type="disulfide bond" evidence="13">
    <location>
        <begin position="713"/>
        <end position="722"/>
    </location>
</feature>
<keyword evidence="10 13" id="KW-1015">Disulfide bond</keyword>
<evidence type="ECO:0000256" key="13">
    <source>
        <dbReference type="PROSITE-ProRule" id="PRU00460"/>
    </source>
</evidence>
<sequence length="2216" mass="239672">MSMVVQHVEEKAVHSWSRISTAGKKALEEALLVFNPMSQDLSATEAQLVAFLQGLRDDGFQPTILRSGDVYGYSSCTANPPSQTKLQARATNPSTTALPARGPQTAVPLPASQATLLPVPLSGRLAKGSTPALAKHATTNLLLSSLKQSSASHTSGTTVGFPAHLYPGVYPAMRLSVVLEALVPLKTPCLGDKHRAQSLQQSLANSSLKLKKGSGNPQSKASRKITSKGLKCLSKKRPGAAQRGAGTQSSGLRIKGCSASGTKTVQAKASRTLTKAARANASLAQTQNKAAKPKPRAARAKAKATVVRDKAKAKVVKAKAKAARRKHKGRPKGSVHTRTGRASLKNCPETVGKKRKKAEDAKGLPPKKRARLVLQSPKAWLGPGKKPHKSQTIKVDRKCSDDEVRQWAQQILRVNLSPVDEKKCFLCDSRRPFSARDNPNSHRIQNVVTSFAPQRRTAWWQSENGVPRVSIQLDLEAEFHFTHLIMTFKTFRPAAMLVERSADFGRTWHVYRYFSYDCGADFPGVPLAPPRHWDDVVCESRYSEIEPSTEGEVIYRVLDPAIPIPDPYSSRIQNLLKITNLRVNLTRLHTLGDNLLDPRQEIREKYYYALYELVVRGNCFCYGHASQCAPAPGAPAHAEGMVHGACICKHNTRGLNCEQCQDFYQDLPWHPAEDGHTHACRKCECNGHTQSCHFDMAVYLASGNVSGGVCDGCQHNTAGRHCELCRPFFYRDPAKDMRDPAACRPCDCDPMGSQDGGRCDSHDDPVLGLVSGQCRCKEHVVGTRCQQCRDGFFGLSASDPLGCQRCQCNSRGTVPGGTPCDSNSGTCFCKRLVTGHGCDRCLPGHWGLSHDLLGCRPCDCDVGGALDPQCDEATGQCRCRQHLIGRRCEQVQPGYFRPFLDHLTWEAEDARGQVLEVVERPVTNRESPSWTGPGFVRLREGQEVEFLVTSLPRAMDYDLLLRLEPQVPEQWAELELTVHRPGPVSAHSPCGHVLPEDDRIQGMLQPNSRVLVFPRPVCLEPAISYKLNLKLLRTGGRAHPENSYSGSGLLIDSLVLQPHVLVLEMFSGGDAAALERRTTFERYRCHEEGLMPSKTPLSEACAPLLISLSSLIYNGALPCQCDPQGSLSSECNPHGGQCLCKPGVVGRRCHVCATGYYGFGPAGCQVPYVMGLVDNVPAELVPLVFTVTTVNVASGDSLIADRVPAMGMQMNVIPVQALAWAVVITPGASTVKDALLAFMGTHGCPMEASADLVPALRALGASGTLPLLATGMDTPSKLCATADLVTPDFDAKLVPPGTLETHQSQVAGANCASAMETLTPWTLKPVIPTQDSACVVYTTQRGPNVAIANLASMGKQPDRAVTAVPAILWAQIPSSAHLLTSATVTQAVGSAHASPMSKALVVIIVPPTFGTSPVAVAASLVLATQPGPEAPPAMRYGILEISGYGESVNCLPGTTFACDCDPRGIDKPQCHRSTGHCSCRPGVSGVRCDQCARGFSGVFPACHPCHACFGDWDRVVQDLAARTRRLEQWAQELQQTGVLGAFESSFLNIQGKLGMVQAIVGARNASAASTAKLVEATEGLRHEIGKTTERLTQVEAELTDVQDENFNANHALSGLERDGLALNLTLRQLDQHLDILKHSNFLGAYDSIRNAHSQSTEAERRANTSTFAVPSPVSNSADTRHRTEALMGAQKENFRRKHLANQQALGQLSTFTQTLSLTGINELVCGAPGDAPCATSPCGGAGCRDEDGQPRCGGLGCSGAAATADLALGRARHTQTELQRALVEGGGILSRVSETRRQAEEAQQRAQAALDKANASRGQVEQANHELRELIQSVKDFLSQEGADPDSIEMVATRVLELSIPASPEQIQHLASEIAERVRSLADVDTILAHTMGDVRRAEQLLQDAQRARSRAEGEKQKAETVQAALEEAQRAQGAAQGAIRGAVADTQNTEQTLHQVQEKMAGAEQSLNSASERARQLDALLEALKLKRAGNSLAASTAEETAGSAQSRAREAEKQLREQVDDQYQTVRALAERKAEGVLAAQARAEQLRDEARDLLQAAQDKLQRLQELEGTYEENERKLEGKAAQLDGLEARMRSVLQAINLQKSKQNKRLKRRRRSRDGGGARRNRNRPEAGTGIESGLPGPEEGWWRRARSVSAAGRKSPVRPQREGRGVGLWRPVQGHGPCTPRHLEPRAVRGPPMPTEPLCYTRGRPLCF</sequence>
<organism evidence="19 20">
    <name type="scientific">Microtus ochrogaster</name>
    <name type="common">Prairie vole</name>
    <dbReference type="NCBI Taxonomy" id="79684"/>
    <lineage>
        <taxon>Eukaryota</taxon>
        <taxon>Metazoa</taxon>
        <taxon>Chordata</taxon>
        <taxon>Craniata</taxon>
        <taxon>Vertebrata</taxon>
        <taxon>Euteleostomi</taxon>
        <taxon>Mammalia</taxon>
        <taxon>Eutheria</taxon>
        <taxon>Euarchontoglires</taxon>
        <taxon>Glires</taxon>
        <taxon>Rodentia</taxon>
        <taxon>Myomorpha</taxon>
        <taxon>Muroidea</taxon>
        <taxon>Cricetidae</taxon>
        <taxon>Arvicolinae</taxon>
        <taxon>Microtus</taxon>
    </lineage>
</organism>
<keyword evidence="3" id="KW-0272">Extracellular matrix</keyword>
<dbReference type="SMART" id="SM00136">
    <property type="entry name" value="LamNT"/>
    <property type="match status" value="1"/>
</dbReference>
<evidence type="ECO:0000256" key="8">
    <source>
        <dbReference type="ARBA" id="ARBA00022889"/>
    </source>
</evidence>
<feature type="domain" description="Laminin EGF-like" evidence="16">
    <location>
        <begin position="619"/>
        <end position="682"/>
    </location>
</feature>
<dbReference type="GO" id="GO:0005201">
    <property type="term" value="F:extracellular matrix structural constituent"/>
    <property type="evidence" value="ECO:0007669"/>
    <property type="project" value="TreeGrafter"/>
</dbReference>
<evidence type="ECO:0000256" key="7">
    <source>
        <dbReference type="ARBA" id="ARBA00022869"/>
    </source>
</evidence>
<name>A0A8J6GHR0_MICOH</name>
<dbReference type="PROSITE" id="PS51117">
    <property type="entry name" value="LAMININ_NTER"/>
    <property type="match status" value="1"/>
</dbReference>
<dbReference type="Pfam" id="PF23219">
    <property type="entry name" value="LAMB1"/>
    <property type="match status" value="1"/>
</dbReference>
<dbReference type="FunFam" id="2.170.300.10:FF:000001">
    <property type="entry name" value="Laminin subunit beta-1"/>
    <property type="match status" value="1"/>
</dbReference>
<dbReference type="InterPro" id="IPR056558">
    <property type="entry name" value="LAMB1-4_helical"/>
</dbReference>
<dbReference type="GO" id="GO:0005576">
    <property type="term" value="C:extracellular region"/>
    <property type="evidence" value="ECO:0007669"/>
    <property type="project" value="UniProtKB-ARBA"/>
</dbReference>
<feature type="disulfide bond" evidence="13">
    <location>
        <begin position="648"/>
        <end position="657"/>
    </location>
</feature>
<feature type="domain" description="Laminin EGF-like" evidence="16">
    <location>
        <begin position="1119"/>
        <end position="1166"/>
    </location>
</feature>
<keyword evidence="8" id="KW-0130">Cell adhesion</keyword>
<dbReference type="GO" id="GO:0009887">
    <property type="term" value="P:animal organ morphogenesis"/>
    <property type="evidence" value="ECO:0007669"/>
    <property type="project" value="TreeGrafter"/>
</dbReference>
<keyword evidence="7" id="KW-0084">Basement membrane</keyword>
<dbReference type="Pfam" id="PF15374">
    <property type="entry name" value="CCDC71L"/>
    <property type="match status" value="1"/>
</dbReference>
<feature type="disulfide bond" evidence="13">
    <location>
        <begin position="1119"/>
        <end position="1131"/>
    </location>
</feature>
<keyword evidence="5" id="KW-0732">Signal</keyword>
<feature type="region of interest" description="Disordered" evidence="15">
    <location>
        <begin position="2101"/>
        <end position="2197"/>
    </location>
</feature>
<dbReference type="PROSITE" id="PS01248">
    <property type="entry name" value="EGF_LAM_1"/>
    <property type="match status" value="3"/>
</dbReference>
<dbReference type="PROSITE" id="PS50027">
    <property type="entry name" value="EGF_LAM_2"/>
    <property type="match status" value="6"/>
</dbReference>
<feature type="disulfide bond" evidence="13">
    <location>
        <begin position="1479"/>
        <end position="1488"/>
    </location>
</feature>
<keyword evidence="12 13" id="KW-0424">Laminin EGF-like domain</keyword>
<feature type="domain" description="Laminin EGF-like" evidence="16">
    <location>
        <begin position="746"/>
        <end position="805"/>
    </location>
</feature>
<dbReference type="GO" id="GO:0009888">
    <property type="term" value="P:tissue development"/>
    <property type="evidence" value="ECO:0007669"/>
    <property type="project" value="TreeGrafter"/>
</dbReference>
<evidence type="ECO:0000313" key="20">
    <source>
        <dbReference type="Proteomes" id="UP000710432"/>
    </source>
</evidence>
<feature type="domain" description="Laminin EGF-like" evidence="16">
    <location>
        <begin position="1458"/>
        <end position="1504"/>
    </location>
</feature>
<feature type="domain" description="Laminin N-terminal" evidence="18">
    <location>
        <begin position="376"/>
        <end position="618"/>
    </location>
</feature>
<proteinExistence type="predicted"/>
<feature type="disulfide bond" evidence="13">
    <location>
        <begin position="1121"/>
        <end position="1138"/>
    </location>
</feature>
<feature type="compositionally biased region" description="Low complexity" evidence="15">
    <location>
        <begin position="1995"/>
        <end position="2006"/>
    </location>
</feature>
<feature type="disulfide bond" evidence="13">
    <location>
        <begin position="1140"/>
        <end position="1149"/>
    </location>
</feature>
<keyword evidence="6" id="KW-0677">Repeat</keyword>
<dbReference type="PANTHER" id="PTHR10574:SF36">
    <property type="entry name" value="LAMININ SUBUNIT BETA-2"/>
    <property type="match status" value="1"/>
</dbReference>
<dbReference type="Pfam" id="PF21199">
    <property type="entry name" value="LAMININ_IV_B"/>
    <property type="match status" value="1"/>
</dbReference>
<dbReference type="FunFam" id="2.170.300.10:FF:000004">
    <property type="entry name" value="Laminin subunit beta 1"/>
    <property type="match status" value="1"/>
</dbReference>
<feature type="disulfide bond" evidence="13">
    <location>
        <begin position="841"/>
        <end position="855"/>
    </location>
</feature>
<feature type="domain" description="Laminin EGF-like" evidence="16">
    <location>
        <begin position="683"/>
        <end position="745"/>
    </location>
</feature>
<dbReference type="Proteomes" id="UP000710432">
    <property type="component" value="Unassembled WGS sequence"/>
</dbReference>
<feature type="compositionally biased region" description="Low complexity" evidence="15">
    <location>
        <begin position="206"/>
        <end position="216"/>
    </location>
</feature>
<dbReference type="SUPFAM" id="SSF57196">
    <property type="entry name" value="EGF/Laminin"/>
    <property type="match status" value="7"/>
</dbReference>
<dbReference type="GO" id="GO:0007411">
    <property type="term" value="P:axon guidance"/>
    <property type="evidence" value="ECO:0007669"/>
    <property type="project" value="TreeGrafter"/>
</dbReference>
<dbReference type="FunFam" id="2.10.25.10:FF:000333">
    <property type="entry name" value="netrin-4 isoform X2"/>
    <property type="match status" value="1"/>
</dbReference>
<feature type="disulfide bond" evidence="13">
    <location>
        <begin position="776"/>
        <end position="785"/>
    </location>
</feature>
<evidence type="ECO:0000256" key="9">
    <source>
        <dbReference type="ARBA" id="ARBA00023054"/>
    </source>
</evidence>
<dbReference type="FunFam" id="2.10.25.10:FF:000011">
    <property type="entry name" value="Cadherin EGF LAG seven-pass G-type receptor"/>
    <property type="match status" value="1"/>
</dbReference>
<reference evidence="19" key="1">
    <citation type="submission" date="2020-03" db="EMBL/GenBank/DDBJ databases">
        <title>Studies in the Genomics of Life Span.</title>
        <authorList>
            <person name="Glass D."/>
        </authorList>
    </citation>
    <scope>NUCLEOTIDE SEQUENCE</scope>
    <source>
        <strain evidence="19">LTLLF</strain>
        <tissue evidence="19">Muscle</tissue>
    </source>
</reference>
<evidence type="ECO:0000259" key="17">
    <source>
        <dbReference type="PROSITE" id="PS51116"/>
    </source>
</evidence>
<dbReference type="CDD" id="cd22299">
    <property type="entry name" value="cc_LAMB2_C"/>
    <property type="match status" value="1"/>
</dbReference>
<comment type="caution">
    <text evidence="13">Lacks conserved residue(s) required for the propagation of feature annotation.</text>
</comment>
<dbReference type="InterPro" id="IPR008211">
    <property type="entry name" value="Laminin_N"/>
</dbReference>
<feature type="domain" description="Laminin EGF-like" evidence="16">
    <location>
        <begin position="806"/>
        <end position="857"/>
    </location>
</feature>
<dbReference type="GO" id="GO:0007155">
    <property type="term" value="P:cell adhesion"/>
    <property type="evidence" value="ECO:0007669"/>
    <property type="project" value="UniProtKB-KW"/>
</dbReference>
<dbReference type="FunFam" id="2.10.25.10:FF:000135">
    <property type="entry name" value="Laminin subunit beta 4"/>
    <property type="match status" value="2"/>
</dbReference>
<feature type="disulfide bond" evidence="13">
    <location>
        <begin position="1458"/>
        <end position="1470"/>
    </location>
</feature>
<feature type="coiled-coil region" evidence="14">
    <location>
        <begin position="1789"/>
        <end position="1840"/>
    </location>
</feature>
<dbReference type="Gene3D" id="2.10.25.10">
    <property type="entry name" value="Laminin"/>
    <property type="match status" value="3"/>
</dbReference>
<dbReference type="PROSITE" id="PS51116">
    <property type="entry name" value="LAMININ_IVB"/>
    <property type="match status" value="1"/>
</dbReference>
<evidence type="ECO:0000256" key="12">
    <source>
        <dbReference type="ARBA" id="ARBA00023292"/>
    </source>
</evidence>
<dbReference type="InterPro" id="IPR026695">
    <property type="entry name" value="Ccdc71/71L"/>
</dbReference>
<feature type="disulfide bond" evidence="13">
    <location>
        <begin position="829"/>
        <end position="838"/>
    </location>
</feature>
<keyword evidence="9 14" id="KW-0175">Coiled coil</keyword>
<dbReference type="InterPro" id="IPR050440">
    <property type="entry name" value="Laminin/Netrin_ECM"/>
</dbReference>
<evidence type="ECO:0000256" key="14">
    <source>
        <dbReference type="SAM" id="Coils"/>
    </source>
</evidence>